<protein>
    <recommendedName>
        <fullName evidence="7">adenine phosphoribosyltransferase</fullName>
        <ecNumber evidence="7">2.4.2.7</ecNumber>
    </recommendedName>
</protein>
<evidence type="ECO:0000256" key="7">
    <source>
        <dbReference type="ARBA" id="ARBA00011893"/>
    </source>
</evidence>
<comment type="subcellular location">
    <subcellularLocation>
        <location evidence="3">Cytoplasm</location>
    </subcellularLocation>
</comment>
<comment type="function">
    <text evidence="2">Catalyzes a salvage reaction resulting in the formation of AMP, that is energically less costly than de novo synthesis.</text>
</comment>
<dbReference type="GO" id="GO:0006168">
    <property type="term" value="P:adenine salvage"/>
    <property type="evidence" value="ECO:0007669"/>
    <property type="project" value="InterPro"/>
</dbReference>
<dbReference type="EMBL" id="JANBPT010001180">
    <property type="protein sequence ID" value="KAJ1909572.1"/>
    <property type="molecule type" value="Genomic_DNA"/>
</dbReference>
<evidence type="ECO:0000256" key="3">
    <source>
        <dbReference type="ARBA" id="ARBA00004496"/>
    </source>
</evidence>
<name>A0A9W7ZNY6_9FUNG</name>
<evidence type="ECO:0000256" key="8">
    <source>
        <dbReference type="ARBA" id="ARBA00022490"/>
    </source>
</evidence>
<dbReference type="GO" id="GO:0006166">
    <property type="term" value="P:purine ribonucleoside salvage"/>
    <property type="evidence" value="ECO:0007669"/>
    <property type="project" value="UniProtKB-KW"/>
</dbReference>
<evidence type="ECO:0000256" key="6">
    <source>
        <dbReference type="ARBA" id="ARBA00011738"/>
    </source>
</evidence>
<dbReference type="InterPro" id="IPR000836">
    <property type="entry name" value="PRTase_dom"/>
</dbReference>
<evidence type="ECO:0000256" key="2">
    <source>
        <dbReference type="ARBA" id="ARBA00003968"/>
    </source>
</evidence>
<evidence type="ECO:0000256" key="9">
    <source>
        <dbReference type="ARBA" id="ARBA00022676"/>
    </source>
</evidence>
<evidence type="ECO:0000256" key="4">
    <source>
        <dbReference type="ARBA" id="ARBA00004659"/>
    </source>
</evidence>
<dbReference type="GO" id="GO:0016208">
    <property type="term" value="F:AMP binding"/>
    <property type="evidence" value="ECO:0007669"/>
    <property type="project" value="TreeGrafter"/>
</dbReference>
<comment type="similarity">
    <text evidence="5">Belongs to the purine/pyrimidine phosphoribosyltransferase family.</text>
</comment>
<organism evidence="13 14">
    <name type="scientific">Tieghemiomyces parasiticus</name>
    <dbReference type="NCBI Taxonomy" id="78921"/>
    <lineage>
        <taxon>Eukaryota</taxon>
        <taxon>Fungi</taxon>
        <taxon>Fungi incertae sedis</taxon>
        <taxon>Zoopagomycota</taxon>
        <taxon>Kickxellomycotina</taxon>
        <taxon>Dimargaritomycetes</taxon>
        <taxon>Dimargaritales</taxon>
        <taxon>Dimargaritaceae</taxon>
        <taxon>Tieghemiomyces</taxon>
    </lineage>
</organism>
<reference evidence="13" key="1">
    <citation type="submission" date="2022-07" db="EMBL/GenBank/DDBJ databases">
        <title>Phylogenomic reconstructions and comparative analyses of Kickxellomycotina fungi.</title>
        <authorList>
            <person name="Reynolds N.K."/>
            <person name="Stajich J.E."/>
            <person name="Barry K."/>
            <person name="Grigoriev I.V."/>
            <person name="Crous P."/>
            <person name="Smith M.E."/>
        </authorList>
    </citation>
    <scope>NUCLEOTIDE SEQUENCE</scope>
    <source>
        <strain evidence="13">RSA 861</strain>
    </source>
</reference>
<dbReference type="Proteomes" id="UP001150569">
    <property type="component" value="Unassembled WGS sequence"/>
</dbReference>
<dbReference type="Pfam" id="PF00156">
    <property type="entry name" value="Pribosyltran"/>
    <property type="match status" value="1"/>
</dbReference>
<dbReference type="SUPFAM" id="SSF53271">
    <property type="entry name" value="PRTase-like"/>
    <property type="match status" value="1"/>
</dbReference>
<proteinExistence type="inferred from homology"/>
<dbReference type="NCBIfam" id="NF002634">
    <property type="entry name" value="PRK02304.1-3"/>
    <property type="match status" value="1"/>
</dbReference>
<accession>A0A9W7ZNY6</accession>
<dbReference type="GO" id="GO:0044209">
    <property type="term" value="P:AMP salvage"/>
    <property type="evidence" value="ECO:0007669"/>
    <property type="project" value="TreeGrafter"/>
</dbReference>
<dbReference type="GO" id="GO:0003999">
    <property type="term" value="F:adenine phosphoribosyltransferase activity"/>
    <property type="evidence" value="ECO:0007669"/>
    <property type="project" value="UniProtKB-EC"/>
</dbReference>
<keyword evidence="14" id="KW-1185">Reference proteome</keyword>
<evidence type="ECO:0000313" key="14">
    <source>
        <dbReference type="Proteomes" id="UP001150569"/>
    </source>
</evidence>
<keyword evidence="11" id="KW-0660">Purine salvage</keyword>
<keyword evidence="10 13" id="KW-0808">Transferase</keyword>
<dbReference type="FunFam" id="3.40.50.2020:FF:000004">
    <property type="entry name" value="Adenine phosphoribosyltransferase"/>
    <property type="match status" value="1"/>
</dbReference>
<dbReference type="PANTHER" id="PTHR32315">
    <property type="entry name" value="ADENINE PHOSPHORIBOSYLTRANSFERASE"/>
    <property type="match status" value="1"/>
</dbReference>
<dbReference type="PANTHER" id="PTHR32315:SF3">
    <property type="entry name" value="ADENINE PHOSPHORIBOSYLTRANSFERASE"/>
    <property type="match status" value="1"/>
</dbReference>
<sequence>MSTSNAFTLTNELEAAKGLLRVLPDFPKKGINFVDIFPLFQSPEATAVVIDHIVDHIRSKVPESVDVVVGLDARGFLFGPMVAQKLNAGFAPVRKLGKLPGLTAQVSYAKEYGEDIFEMQSGALKPGQTVVVLDDLIATGGSAAAAGQLVQKLGGRVAEYVFMVELDGLDGYKSLDGPVYSVFHFPA</sequence>
<keyword evidence="9 13" id="KW-0328">Glycosyltransferase</keyword>
<gene>
    <name evidence="13" type="primary">APT1_1</name>
    <name evidence="13" type="ORF">IWQ60_011098</name>
</gene>
<comment type="subunit">
    <text evidence="6">Homodimer.</text>
</comment>
<evidence type="ECO:0000313" key="13">
    <source>
        <dbReference type="EMBL" id="KAJ1909572.1"/>
    </source>
</evidence>
<comment type="catalytic activity">
    <reaction evidence="1">
        <text>AMP + diphosphate = 5-phospho-alpha-D-ribose 1-diphosphate + adenine</text>
        <dbReference type="Rhea" id="RHEA:16609"/>
        <dbReference type="ChEBI" id="CHEBI:16708"/>
        <dbReference type="ChEBI" id="CHEBI:33019"/>
        <dbReference type="ChEBI" id="CHEBI:58017"/>
        <dbReference type="ChEBI" id="CHEBI:456215"/>
        <dbReference type="EC" id="2.4.2.7"/>
    </reaction>
</comment>
<dbReference type="InterPro" id="IPR050054">
    <property type="entry name" value="UPRTase/APRTase"/>
</dbReference>
<dbReference type="CDD" id="cd06223">
    <property type="entry name" value="PRTases_typeI"/>
    <property type="match status" value="1"/>
</dbReference>
<evidence type="ECO:0000256" key="1">
    <source>
        <dbReference type="ARBA" id="ARBA00000868"/>
    </source>
</evidence>
<comment type="caution">
    <text evidence="13">The sequence shown here is derived from an EMBL/GenBank/DDBJ whole genome shotgun (WGS) entry which is preliminary data.</text>
</comment>
<keyword evidence="8" id="KW-0963">Cytoplasm</keyword>
<dbReference type="InterPro" id="IPR005764">
    <property type="entry name" value="Ade_phspho_trans"/>
</dbReference>
<evidence type="ECO:0000256" key="10">
    <source>
        <dbReference type="ARBA" id="ARBA00022679"/>
    </source>
</evidence>
<dbReference type="Gene3D" id="3.40.50.2020">
    <property type="match status" value="1"/>
</dbReference>
<evidence type="ECO:0000259" key="12">
    <source>
        <dbReference type="Pfam" id="PF00156"/>
    </source>
</evidence>
<feature type="domain" description="Phosphoribosyltransferase" evidence="12">
    <location>
        <begin position="42"/>
        <end position="183"/>
    </location>
</feature>
<dbReference type="EC" id="2.4.2.7" evidence="7"/>
<dbReference type="InterPro" id="IPR029057">
    <property type="entry name" value="PRTase-like"/>
</dbReference>
<dbReference type="NCBIfam" id="TIGR01090">
    <property type="entry name" value="apt"/>
    <property type="match status" value="1"/>
</dbReference>
<dbReference type="AlphaFoldDB" id="A0A9W7ZNY6"/>
<dbReference type="OrthoDB" id="363185at2759"/>
<evidence type="ECO:0000256" key="11">
    <source>
        <dbReference type="ARBA" id="ARBA00022726"/>
    </source>
</evidence>
<dbReference type="NCBIfam" id="NF002636">
    <property type="entry name" value="PRK02304.1-5"/>
    <property type="match status" value="1"/>
</dbReference>
<dbReference type="HAMAP" id="MF_00004">
    <property type="entry name" value="Aden_phosphoribosyltr"/>
    <property type="match status" value="1"/>
</dbReference>
<evidence type="ECO:0000256" key="5">
    <source>
        <dbReference type="ARBA" id="ARBA00008391"/>
    </source>
</evidence>
<dbReference type="GO" id="GO:0005737">
    <property type="term" value="C:cytoplasm"/>
    <property type="evidence" value="ECO:0007669"/>
    <property type="project" value="UniProtKB-SubCell"/>
</dbReference>
<dbReference type="GO" id="GO:0002055">
    <property type="term" value="F:adenine binding"/>
    <property type="evidence" value="ECO:0007669"/>
    <property type="project" value="TreeGrafter"/>
</dbReference>
<comment type="pathway">
    <text evidence="4">Purine metabolism; AMP biosynthesis via salvage pathway; AMP from adenine: step 1/1.</text>
</comment>